<reference evidence="2" key="1">
    <citation type="submission" date="2020-07" db="EMBL/GenBank/DDBJ databases">
        <title>Multicomponent nature underlies the extraordinary mechanical properties of spider dragline silk.</title>
        <authorList>
            <person name="Kono N."/>
            <person name="Nakamura H."/>
            <person name="Mori M."/>
            <person name="Yoshida Y."/>
            <person name="Ohtoshi R."/>
            <person name="Malay A.D."/>
            <person name="Moran D.A.P."/>
            <person name="Tomita M."/>
            <person name="Numata K."/>
            <person name="Arakawa K."/>
        </authorList>
    </citation>
    <scope>NUCLEOTIDE SEQUENCE</scope>
</reference>
<sequence length="221" mass="25666">MVESSDSDLDELDWSLKKRKHLNTNHHATEKERNMGKNVNDISISVAEKNKKFEELKKKSEQIRTISAHRQIITEKRRAKRLIKKALRDPFVKELVLKEQNNSVSEESPEKKEEKEWKGIKPYLTINSHLQGPVSHGEWGPKNEVESIIDDAIAKGDFEKAELISDTLANRDFAGKICKAYAAKRQHENNKEQEAIAKAQRMKKIRWTFDAKARWELKGHM</sequence>
<comment type="caution">
    <text evidence="2">The sequence shown here is derived from an EMBL/GenBank/DDBJ whole genome shotgun (WGS) entry which is preliminary data.</text>
</comment>
<protein>
    <recommendedName>
        <fullName evidence="4">Protein FAM204A</fullName>
    </recommendedName>
</protein>
<keyword evidence="3" id="KW-1185">Reference proteome</keyword>
<dbReference type="EMBL" id="BMAO01004632">
    <property type="protein sequence ID" value="GFQ95965.1"/>
    <property type="molecule type" value="Genomic_DNA"/>
</dbReference>
<evidence type="ECO:0008006" key="4">
    <source>
        <dbReference type="Google" id="ProtNLM"/>
    </source>
</evidence>
<dbReference type="OrthoDB" id="2418792at2759"/>
<dbReference type="PANTHER" id="PTHR14386:SF2">
    <property type="entry name" value="PROTEIN FAM204A"/>
    <property type="match status" value="1"/>
</dbReference>
<accession>A0A8X6G3M7</accession>
<proteinExistence type="predicted"/>
<evidence type="ECO:0000313" key="2">
    <source>
        <dbReference type="EMBL" id="GFQ95965.1"/>
    </source>
</evidence>
<organism evidence="2 3">
    <name type="scientific">Trichonephila clavata</name>
    <name type="common">Joro spider</name>
    <name type="synonym">Nephila clavata</name>
    <dbReference type="NCBI Taxonomy" id="2740835"/>
    <lineage>
        <taxon>Eukaryota</taxon>
        <taxon>Metazoa</taxon>
        <taxon>Ecdysozoa</taxon>
        <taxon>Arthropoda</taxon>
        <taxon>Chelicerata</taxon>
        <taxon>Arachnida</taxon>
        <taxon>Araneae</taxon>
        <taxon>Araneomorphae</taxon>
        <taxon>Entelegynae</taxon>
        <taxon>Araneoidea</taxon>
        <taxon>Nephilidae</taxon>
        <taxon>Trichonephila</taxon>
    </lineage>
</organism>
<gene>
    <name evidence="2" type="primary">NCL1_47846</name>
    <name evidence="2" type="ORF">TNCT_611901</name>
</gene>
<evidence type="ECO:0000256" key="1">
    <source>
        <dbReference type="SAM" id="MobiDB-lite"/>
    </source>
</evidence>
<dbReference type="InterPro" id="IPR037690">
    <property type="entry name" value="FAM204A"/>
</dbReference>
<dbReference type="Proteomes" id="UP000887116">
    <property type="component" value="Unassembled WGS sequence"/>
</dbReference>
<feature type="region of interest" description="Disordered" evidence="1">
    <location>
        <begin position="15"/>
        <end position="37"/>
    </location>
</feature>
<dbReference type="PANTHER" id="PTHR14386">
    <property type="entry name" value="PROTEIN FAM204A"/>
    <property type="match status" value="1"/>
</dbReference>
<evidence type="ECO:0000313" key="3">
    <source>
        <dbReference type="Proteomes" id="UP000887116"/>
    </source>
</evidence>
<name>A0A8X6G3M7_TRICU</name>
<dbReference type="AlphaFoldDB" id="A0A8X6G3M7"/>